<keyword evidence="3" id="KW-0804">Transcription</keyword>
<protein>
    <submittedName>
        <fullName evidence="5">MarR family transcriptional regulator</fullName>
    </submittedName>
</protein>
<accession>A0AAE3APQ3</accession>
<evidence type="ECO:0000256" key="2">
    <source>
        <dbReference type="ARBA" id="ARBA00023125"/>
    </source>
</evidence>
<evidence type="ECO:0000256" key="1">
    <source>
        <dbReference type="ARBA" id="ARBA00023015"/>
    </source>
</evidence>
<evidence type="ECO:0000313" key="5">
    <source>
        <dbReference type="EMBL" id="MCC2137908.1"/>
    </source>
</evidence>
<dbReference type="PANTHER" id="PTHR42756">
    <property type="entry name" value="TRANSCRIPTIONAL REGULATOR, MARR"/>
    <property type="match status" value="1"/>
</dbReference>
<feature type="domain" description="HTH marR-type" evidence="4">
    <location>
        <begin position="1"/>
        <end position="133"/>
    </location>
</feature>
<dbReference type="Pfam" id="PF12802">
    <property type="entry name" value="MarR_2"/>
    <property type="match status" value="1"/>
</dbReference>
<dbReference type="AlphaFoldDB" id="A0AAE3APQ3"/>
<dbReference type="EMBL" id="JAJEQC010000019">
    <property type="protein sequence ID" value="MCC2137908.1"/>
    <property type="molecule type" value="Genomic_DNA"/>
</dbReference>
<gene>
    <name evidence="5" type="ORF">LKD31_12985</name>
</gene>
<evidence type="ECO:0000313" key="6">
    <source>
        <dbReference type="Proteomes" id="UP001199424"/>
    </source>
</evidence>
<keyword evidence="2" id="KW-0238">DNA-binding</keyword>
<dbReference type="RefSeq" id="WP_308450044.1">
    <property type="nucleotide sequence ID" value="NZ_JAJEQC010000019.1"/>
</dbReference>
<dbReference type="GO" id="GO:0003700">
    <property type="term" value="F:DNA-binding transcription factor activity"/>
    <property type="evidence" value="ECO:0007669"/>
    <property type="project" value="InterPro"/>
</dbReference>
<evidence type="ECO:0000259" key="4">
    <source>
        <dbReference type="PROSITE" id="PS50995"/>
    </source>
</evidence>
<dbReference type="Proteomes" id="UP001199424">
    <property type="component" value="Unassembled WGS sequence"/>
</dbReference>
<sequence>MDNTERKITKIAREANRFTVQTMKEDGIGTAEMDVIHFVRHNPGTTQKEMWEALKIDKGATARRVARLEEKGYLTREPNPLDGRSQLLYPTEKAEALRNSKAEIEGSFYEWLLDGLPDDEKEVFCKTLNTLYLKSKEERRAGFLHVAQRVKEKEAQNEDK</sequence>
<evidence type="ECO:0000256" key="3">
    <source>
        <dbReference type="ARBA" id="ARBA00023163"/>
    </source>
</evidence>
<dbReference type="InterPro" id="IPR036388">
    <property type="entry name" value="WH-like_DNA-bd_sf"/>
</dbReference>
<reference evidence="5" key="1">
    <citation type="submission" date="2021-10" db="EMBL/GenBank/DDBJ databases">
        <title>Anaerobic single-cell dispensing facilitates the cultivation of human gut bacteria.</title>
        <authorList>
            <person name="Afrizal A."/>
        </authorList>
    </citation>
    <scope>NUCLEOTIDE SEQUENCE</scope>
    <source>
        <strain evidence="5">CLA-AA-H250</strain>
    </source>
</reference>
<dbReference type="Gene3D" id="1.10.10.10">
    <property type="entry name" value="Winged helix-like DNA-binding domain superfamily/Winged helix DNA-binding domain"/>
    <property type="match status" value="1"/>
</dbReference>
<dbReference type="SUPFAM" id="SSF46785">
    <property type="entry name" value="Winged helix' DNA-binding domain"/>
    <property type="match status" value="1"/>
</dbReference>
<dbReference type="PANTHER" id="PTHR42756:SF1">
    <property type="entry name" value="TRANSCRIPTIONAL REPRESSOR OF EMRAB OPERON"/>
    <property type="match status" value="1"/>
</dbReference>
<dbReference type="SMART" id="SM00347">
    <property type="entry name" value="HTH_MARR"/>
    <property type="match status" value="1"/>
</dbReference>
<dbReference type="PROSITE" id="PS01117">
    <property type="entry name" value="HTH_MARR_1"/>
    <property type="match status" value="1"/>
</dbReference>
<dbReference type="GO" id="GO:0003677">
    <property type="term" value="F:DNA binding"/>
    <property type="evidence" value="ECO:0007669"/>
    <property type="project" value="UniProtKB-KW"/>
</dbReference>
<dbReference type="InterPro" id="IPR000835">
    <property type="entry name" value="HTH_MarR-typ"/>
</dbReference>
<keyword evidence="6" id="KW-1185">Reference proteome</keyword>
<dbReference type="PRINTS" id="PR00598">
    <property type="entry name" value="HTHMARR"/>
</dbReference>
<dbReference type="PROSITE" id="PS50995">
    <property type="entry name" value="HTH_MARR_2"/>
    <property type="match status" value="1"/>
</dbReference>
<comment type="caution">
    <text evidence="5">The sequence shown here is derived from an EMBL/GenBank/DDBJ whole genome shotgun (WGS) entry which is preliminary data.</text>
</comment>
<keyword evidence="1" id="KW-0805">Transcription regulation</keyword>
<organism evidence="5 6">
    <name type="scientific">Hominenteromicrobium mulieris</name>
    <dbReference type="NCBI Taxonomy" id="2885357"/>
    <lineage>
        <taxon>Bacteria</taxon>
        <taxon>Bacillati</taxon>
        <taxon>Bacillota</taxon>
        <taxon>Clostridia</taxon>
        <taxon>Eubacteriales</taxon>
        <taxon>Oscillospiraceae</taxon>
        <taxon>Hominenteromicrobium</taxon>
    </lineage>
</organism>
<dbReference type="InterPro" id="IPR023187">
    <property type="entry name" value="Tscrpt_reg_MarR-type_CS"/>
</dbReference>
<dbReference type="InterPro" id="IPR036390">
    <property type="entry name" value="WH_DNA-bd_sf"/>
</dbReference>
<proteinExistence type="predicted"/>
<name>A0AAE3APQ3_9FIRM</name>